<organism evidence="3">
    <name type="scientific">Phalaenopsis aphrodite subsp. formosana</name>
    <name type="common">Moth orchid</name>
    <dbReference type="NCBI Taxonomy" id="308872"/>
    <lineage>
        <taxon>Eukaryota</taxon>
        <taxon>Viridiplantae</taxon>
        <taxon>Streptophyta</taxon>
        <taxon>Embryophyta</taxon>
        <taxon>Tracheophyta</taxon>
        <taxon>Spermatophyta</taxon>
        <taxon>Magnoliopsida</taxon>
        <taxon>Liliopsida</taxon>
        <taxon>Asparagales</taxon>
        <taxon>Orchidaceae</taxon>
        <taxon>Epidendroideae</taxon>
        <taxon>Vandeae</taxon>
        <taxon>Aeridinae</taxon>
        <taxon>Phalaenopsis</taxon>
    </lineage>
</organism>
<proteinExistence type="predicted"/>
<accession>Q3BAR3</accession>
<evidence type="ECO:0000313" key="3">
    <source>
        <dbReference type="EMBL" id="AAW82485.1"/>
    </source>
</evidence>
<evidence type="ECO:0000256" key="1">
    <source>
        <dbReference type="SAM" id="MobiDB-lite"/>
    </source>
</evidence>
<dbReference type="AlphaFoldDB" id="Q3BAR3"/>
<name>Q3BAR3_PHAAO</name>
<dbReference type="EMBL" id="AY916449">
    <property type="protein sequence ID" value="AAW82485.1"/>
    <property type="molecule type" value="Genomic_DNA"/>
</dbReference>
<protein>
    <submittedName>
        <fullName evidence="3">Uncharacterized protein</fullName>
    </submittedName>
</protein>
<reference evidence="3" key="1">
    <citation type="submission" date="2005-02" db="EMBL/GenBank/DDBJ databases">
        <authorList>
            <person name="Lin H.-C."/>
            <person name="Chaw S.-M."/>
            <person name="Lin I.-P."/>
            <person name="Chow T.-Y."/>
            <person name="Chen H.-H."/>
            <person name="Chen W.-H."/>
            <person name="Cheng C.-H."/>
            <person name="Liu S.-M."/>
            <person name="Chang C.-C."/>
            <person name="Chang C.-C."/>
        </authorList>
    </citation>
    <scope>NUCLEOTIDE SEQUENCE</scope>
</reference>
<keyword evidence="3" id="KW-0934">Plastid</keyword>
<keyword evidence="2" id="KW-0812">Transmembrane</keyword>
<sequence length="114" mass="12879">MCITFMHYFHTKISTIYDISPSVNNTTLTINYGLVKIKTVQVERHSTNTQSSEPDTHYRPSSQEEMQGTGIVETSILEDQSAKITMSGYNIIGFFLLTKSVTFISRLIFSGFPD</sequence>
<feature type="region of interest" description="Disordered" evidence="1">
    <location>
        <begin position="44"/>
        <end position="67"/>
    </location>
</feature>
<keyword evidence="3" id="KW-0150">Chloroplast</keyword>
<geneLocation type="chloroplast" evidence="3"/>
<reference evidence="3" key="2">
    <citation type="journal article" date="2006" name="Mol. Biol. Evol.">
        <title>The chloroplast genome of Phalaenopsis aphrodite (Orchidaceae): comparative analysis of evolutionary rate with that of grasses and its phylogenetic implications.</title>
        <authorList>
            <person name="Chang C.-C."/>
            <person name="Lin H.-C."/>
            <person name="Lin I.-P."/>
            <person name="Chow T.-Y."/>
            <person name="Chen H.-H."/>
            <person name="Chen W.-H."/>
            <person name="Cheng C.-H."/>
            <person name="Lin C.-Y."/>
            <person name="Liu S.-M."/>
            <person name="Chang C.-C."/>
            <person name="Chaw S.-M."/>
        </authorList>
    </citation>
    <scope>NUCLEOTIDE SEQUENCE</scope>
</reference>
<feature type="compositionally biased region" description="Polar residues" evidence="1">
    <location>
        <begin position="47"/>
        <end position="66"/>
    </location>
</feature>
<evidence type="ECO:0000256" key="2">
    <source>
        <dbReference type="SAM" id="Phobius"/>
    </source>
</evidence>
<feature type="transmembrane region" description="Helical" evidence="2">
    <location>
        <begin position="89"/>
        <end position="109"/>
    </location>
</feature>
<keyword evidence="2" id="KW-1133">Transmembrane helix</keyword>
<dbReference type="GeneID" id="3741775"/>
<keyword evidence="2" id="KW-0472">Membrane</keyword>
<dbReference type="RefSeq" id="YP_358555.1">
    <property type="nucleotide sequence ID" value="NC_007499.1"/>
</dbReference>